<protein>
    <submittedName>
        <fullName evidence="2">Organic hydroperoxide resistance protein</fullName>
    </submittedName>
</protein>
<dbReference type="Gene3D" id="3.30.300.20">
    <property type="match status" value="1"/>
</dbReference>
<evidence type="ECO:0000313" key="3">
    <source>
        <dbReference type="Proteomes" id="UP000004080"/>
    </source>
</evidence>
<reference evidence="2 3" key="1">
    <citation type="journal article" date="2012" name="J. Bacteriol.">
        <title>Genome of Bacillus macauensis ZFHKF-1, a Long-Chain-Forming Bacterium.</title>
        <authorList>
            <person name="Cai L."/>
            <person name="Zhang T."/>
        </authorList>
    </citation>
    <scope>NUCLEOTIDE SEQUENCE [LARGE SCALE GENOMIC DNA]</scope>
    <source>
        <strain evidence="2 3">ZFHKF-1</strain>
    </source>
</reference>
<dbReference type="InterPro" id="IPR015946">
    <property type="entry name" value="KH_dom-like_a/b"/>
</dbReference>
<dbReference type="PANTHER" id="PTHR33797">
    <property type="entry name" value="ORGANIC HYDROPEROXIDE RESISTANCE PROTEIN-LIKE"/>
    <property type="match status" value="1"/>
</dbReference>
<dbReference type="Proteomes" id="UP000004080">
    <property type="component" value="Unassembled WGS sequence"/>
</dbReference>
<dbReference type="PATRIC" id="fig|1196324.3.peg.1552"/>
<proteinExistence type="inferred from homology"/>
<dbReference type="Pfam" id="PF02566">
    <property type="entry name" value="OsmC"/>
    <property type="match status" value="1"/>
</dbReference>
<dbReference type="SUPFAM" id="SSF82784">
    <property type="entry name" value="OsmC-like"/>
    <property type="match status" value="1"/>
</dbReference>
<evidence type="ECO:0000256" key="1">
    <source>
        <dbReference type="ARBA" id="ARBA00007378"/>
    </source>
</evidence>
<dbReference type="GO" id="GO:0006979">
    <property type="term" value="P:response to oxidative stress"/>
    <property type="evidence" value="ECO:0007669"/>
    <property type="project" value="InterPro"/>
</dbReference>
<comment type="caution">
    <text evidence="2">The sequence shown here is derived from an EMBL/GenBank/DDBJ whole genome shotgun (WGS) entry which is preliminary data.</text>
</comment>
<name>I8UFK8_9BACL</name>
<evidence type="ECO:0000313" key="2">
    <source>
        <dbReference type="EMBL" id="EIT85680.1"/>
    </source>
</evidence>
<keyword evidence="3" id="KW-1185">Reference proteome</keyword>
<dbReference type="NCBIfam" id="TIGR03561">
    <property type="entry name" value="organ_hyd_perox"/>
    <property type="match status" value="1"/>
</dbReference>
<dbReference type="AlphaFoldDB" id="I8UFK8"/>
<dbReference type="OrthoDB" id="9797508at2"/>
<dbReference type="eggNOG" id="COG1764">
    <property type="taxonomic scope" value="Bacteria"/>
</dbReference>
<sequence>MITPLFTTKAIADGGRQGKVKSENGTIDFSLSMPKALGGKEEAGSTNPEQLFAAGYAACFDSALNMVARQARKRIQSSVAAEITIGKDEDGGFGLAAALYATVTGVSQEEAEMLVEQAHQACPYSKATRGNMDVTLHVTTTNE</sequence>
<comment type="similarity">
    <text evidence="1">Belongs to the OsmC/Ohr family.</text>
</comment>
<dbReference type="STRING" id="1196324.A374_07584"/>
<dbReference type="RefSeq" id="WP_007201612.1">
    <property type="nucleotide sequence ID" value="NZ_AKKV01000024.1"/>
</dbReference>
<accession>I8UFK8</accession>
<dbReference type="InterPro" id="IPR036102">
    <property type="entry name" value="OsmC/Ohrsf"/>
</dbReference>
<dbReference type="PANTHER" id="PTHR33797:SF2">
    <property type="entry name" value="ORGANIC HYDROPEROXIDE RESISTANCE PROTEIN-LIKE"/>
    <property type="match status" value="1"/>
</dbReference>
<dbReference type="Gene3D" id="2.20.25.10">
    <property type="match status" value="1"/>
</dbReference>
<dbReference type="InterPro" id="IPR019953">
    <property type="entry name" value="OHR"/>
</dbReference>
<gene>
    <name evidence="2" type="ORF">A374_07584</name>
</gene>
<dbReference type="InterPro" id="IPR003718">
    <property type="entry name" value="OsmC/Ohr_fam"/>
</dbReference>
<dbReference type="EMBL" id="AKKV01000024">
    <property type="protein sequence ID" value="EIT85680.1"/>
    <property type="molecule type" value="Genomic_DNA"/>
</dbReference>
<organism evidence="2 3">
    <name type="scientific">Fictibacillus macauensis ZFHKF-1</name>
    <dbReference type="NCBI Taxonomy" id="1196324"/>
    <lineage>
        <taxon>Bacteria</taxon>
        <taxon>Bacillati</taxon>
        <taxon>Bacillota</taxon>
        <taxon>Bacilli</taxon>
        <taxon>Bacillales</taxon>
        <taxon>Fictibacillaceae</taxon>
        <taxon>Fictibacillus</taxon>
    </lineage>
</organism>